<protein>
    <submittedName>
        <fullName evidence="1">Uncharacterized protein</fullName>
    </submittedName>
</protein>
<comment type="caution">
    <text evidence="1">The sequence shown here is derived from an EMBL/GenBank/DDBJ whole genome shotgun (WGS) entry which is preliminary data.</text>
</comment>
<keyword evidence="2" id="KW-1185">Reference proteome</keyword>
<organism evidence="1 2">
    <name type="scientific">Litoribacillus peritrichatus</name>
    <dbReference type="NCBI Taxonomy" id="718191"/>
    <lineage>
        <taxon>Bacteria</taxon>
        <taxon>Pseudomonadati</taxon>
        <taxon>Pseudomonadota</taxon>
        <taxon>Gammaproteobacteria</taxon>
        <taxon>Oceanospirillales</taxon>
        <taxon>Oceanospirillaceae</taxon>
        <taxon>Litoribacillus</taxon>
    </lineage>
</organism>
<name>A0ABP7MZW2_9GAMM</name>
<evidence type="ECO:0000313" key="2">
    <source>
        <dbReference type="Proteomes" id="UP001501565"/>
    </source>
</evidence>
<sequence>MVVRVVSANEENQLDFYCNKYATDITNSYQVMKSVNNIQVKIRKVLIRDVLSHMEYDSYYEKSRFKDLKINACRNYLPLRTSISDELKNKKALTIDFISNYTVSTQDVVNPDTFIAFDQEARLVSNEVKSLAKNLLLQYIAVLSNTSLFDIVNGKSHTYKTQKVYGFYTNDYETWYRDSNIQM</sequence>
<gene>
    <name evidence="1" type="ORF">GCM10022277_32480</name>
</gene>
<dbReference type="Proteomes" id="UP001501565">
    <property type="component" value="Unassembled WGS sequence"/>
</dbReference>
<reference evidence="2" key="1">
    <citation type="journal article" date="2019" name="Int. J. Syst. Evol. Microbiol.">
        <title>The Global Catalogue of Microorganisms (GCM) 10K type strain sequencing project: providing services to taxonomists for standard genome sequencing and annotation.</title>
        <authorList>
            <consortium name="The Broad Institute Genomics Platform"/>
            <consortium name="The Broad Institute Genome Sequencing Center for Infectious Disease"/>
            <person name="Wu L."/>
            <person name="Ma J."/>
        </authorList>
    </citation>
    <scope>NUCLEOTIDE SEQUENCE [LARGE SCALE GENOMIC DNA]</scope>
    <source>
        <strain evidence="2">JCM 17551</strain>
    </source>
</reference>
<dbReference type="EMBL" id="BAABBN010000012">
    <property type="protein sequence ID" value="GAA3933364.1"/>
    <property type="molecule type" value="Genomic_DNA"/>
</dbReference>
<accession>A0ABP7MZW2</accession>
<proteinExistence type="predicted"/>
<evidence type="ECO:0000313" key="1">
    <source>
        <dbReference type="EMBL" id="GAA3933364.1"/>
    </source>
</evidence>